<sequence length="171" mass="18984">MKNLIVLFVLALAFNSCGQSKSADNDGSTVYYLIRHAEKDRSDATNRNPNLSEAGQKRAENWNTHLKDVDFDMVYSTDYNRTKQTATPIAEREGLNISIYDPSNMASDEFMAETKGKTVLVLGHSNTTPVFANSLLGEKKYEMMADDNNSNLYIVTIAKDGTATSELKVVD</sequence>
<dbReference type="SUPFAM" id="SSF53254">
    <property type="entry name" value="Phosphoglycerate mutase-like"/>
    <property type="match status" value="1"/>
</dbReference>
<dbReference type="Proteomes" id="UP001595812">
    <property type="component" value="Unassembled WGS sequence"/>
</dbReference>
<evidence type="ECO:0000313" key="2">
    <source>
        <dbReference type="EMBL" id="MFC3875753.1"/>
    </source>
</evidence>
<feature type="chain" id="PRO_5046202131" evidence="1">
    <location>
        <begin position="23"/>
        <end position="171"/>
    </location>
</feature>
<proteinExistence type="predicted"/>
<evidence type="ECO:0000313" key="3">
    <source>
        <dbReference type="Proteomes" id="UP001595812"/>
    </source>
</evidence>
<gene>
    <name evidence="2" type="ORF">ACFOSX_00790</name>
</gene>
<dbReference type="InterPro" id="IPR029033">
    <property type="entry name" value="His_PPase_superfam"/>
</dbReference>
<dbReference type="Pfam" id="PF00300">
    <property type="entry name" value="His_Phos_1"/>
    <property type="match status" value="1"/>
</dbReference>
<feature type="signal peptide" evidence="1">
    <location>
        <begin position="1"/>
        <end position="22"/>
    </location>
</feature>
<accession>A0ABV8ACY1</accession>
<organism evidence="2 3">
    <name type="scientific">Winogradskyella maritima</name>
    <dbReference type="NCBI Taxonomy" id="1517766"/>
    <lineage>
        <taxon>Bacteria</taxon>
        <taxon>Pseudomonadati</taxon>
        <taxon>Bacteroidota</taxon>
        <taxon>Flavobacteriia</taxon>
        <taxon>Flavobacteriales</taxon>
        <taxon>Flavobacteriaceae</taxon>
        <taxon>Winogradskyella</taxon>
    </lineage>
</organism>
<protein>
    <submittedName>
        <fullName evidence="2">SixA phosphatase family protein</fullName>
    </submittedName>
</protein>
<evidence type="ECO:0000256" key="1">
    <source>
        <dbReference type="SAM" id="SignalP"/>
    </source>
</evidence>
<dbReference type="Gene3D" id="3.40.50.1240">
    <property type="entry name" value="Phosphoglycerate mutase-like"/>
    <property type="match status" value="1"/>
</dbReference>
<keyword evidence="3" id="KW-1185">Reference proteome</keyword>
<keyword evidence="1" id="KW-0732">Signal</keyword>
<dbReference type="RefSeq" id="WP_386096033.1">
    <property type="nucleotide sequence ID" value="NZ_JBHSAT010000002.1"/>
</dbReference>
<dbReference type="InterPro" id="IPR013078">
    <property type="entry name" value="His_Pase_superF_clade-1"/>
</dbReference>
<dbReference type="EMBL" id="JBHSAT010000002">
    <property type="protein sequence ID" value="MFC3875753.1"/>
    <property type="molecule type" value="Genomic_DNA"/>
</dbReference>
<comment type="caution">
    <text evidence="2">The sequence shown here is derived from an EMBL/GenBank/DDBJ whole genome shotgun (WGS) entry which is preliminary data.</text>
</comment>
<name>A0ABV8ACY1_9FLAO</name>
<dbReference type="CDD" id="cd07067">
    <property type="entry name" value="HP_PGM_like"/>
    <property type="match status" value="1"/>
</dbReference>
<reference evidence="3" key="1">
    <citation type="journal article" date="2019" name="Int. J. Syst. Evol. Microbiol.">
        <title>The Global Catalogue of Microorganisms (GCM) 10K type strain sequencing project: providing services to taxonomists for standard genome sequencing and annotation.</title>
        <authorList>
            <consortium name="The Broad Institute Genomics Platform"/>
            <consortium name="The Broad Institute Genome Sequencing Center for Infectious Disease"/>
            <person name="Wu L."/>
            <person name="Ma J."/>
        </authorList>
    </citation>
    <scope>NUCLEOTIDE SEQUENCE [LARGE SCALE GENOMIC DNA]</scope>
    <source>
        <strain evidence="3">CECT 8979</strain>
    </source>
</reference>